<evidence type="ECO:0000256" key="2">
    <source>
        <dbReference type="ARBA" id="ARBA00012552"/>
    </source>
</evidence>
<evidence type="ECO:0000259" key="8">
    <source>
        <dbReference type="PROSITE" id="PS51192"/>
    </source>
</evidence>
<dbReference type="EMBL" id="JAFCIX010000496">
    <property type="protein sequence ID" value="KAH6588658.1"/>
    <property type="molecule type" value="Genomic_DNA"/>
</dbReference>
<evidence type="ECO:0000256" key="7">
    <source>
        <dbReference type="SAM" id="MobiDB-lite"/>
    </source>
</evidence>
<dbReference type="Pfam" id="PF04408">
    <property type="entry name" value="WHD_HA2"/>
    <property type="match status" value="1"/>
</dbReference>
<feature type="domain" description="Helicase ATP-binding" evidence="8">
    <location>
        <begin position="463"/>
        <end position="657"/>
    </location>
</feature>
<dbReference type="Proteomes" id="UP001648503">
    <property type="component" value="Unassembled WGS sequence"/>
</dbReference>
<keyword evidence="5" id="KW-0347">Helicase</keyword>
<dbReference type="Gene3D" id="1.20.120.1080">
    <property type="match status" value="1"/>
</dbReference>
<feature type="region of interest" description="Disordered" evidence="7">
    <location>
        <begin position="726"/>
        <end position="749"/>
    </location>
</feature>
<dbReference type="PROSITE" id="PS51192">
    <property type="entry name" value="HELICASE_ATP_BIND_1"/>
    <property type="match status" value="1"/>
</dbReference>
<reference evidence="10 11" key="1">
    <citation type="submission" date="2021-02" db="EMBL/GenBank/DDBJ databases">
        <title>Variation within the Batrachochytrium salamandrivorans European outbreak.</title>
        <authorList>
            <person name="Kelly M."/>
            <person name="Pasmans F."/>
            <person name="Shea T.P."/>
            <person name="Munoz J.F."/>
            <person name="Carranza S."/>
            <person name="Cuomo C.A."/>
            <person name="Martel A."/>
        </authorList>
    </citation>
    <scope>NUCLEOTIDE SEQUENCE [LARGE SCALE GENOMIC DNA]</scope>
    <source>
        <strain evidence="10 11">AMFP18/2</strain>
    </source>
</reference>
<dbReference type="InterPro" id="IPR056371">
    <property type="entry name" value="DHX37-like_C"/>
</dbReference>
<dbReference type="PROSITE" id="PS51194">
    <property type="entry name" value="HELICASE_CTER"/>
    <property type="match status" value="1"/>
</dbReference>
<dbReference type="InterPro" id="IPR048333">
    <property type="entry name" value="HA2_WH"/>
</dbReference>
<keyword evidence="4" id="KW-0378">Hydrolase</keyword>
<dbReference type="EC" id="3.6.4.13" evidence="2"/>
<feature type="compositionally biased region" description="Polar residues" evidence="7">
    <location>
        <begin position="293"/>
        <end position="310"/>
    </location>
</feature>
<dbReference type="CDD" id="cd18791">
    <property type="entry name" value="SF2_C_RHA"/>
    <property type="match status" value="1"/>
</dbReference>
<dbReference type="InterPro" id="IPR001650">
    <property type="entry name" value="Helicase_C-like"/>
</dbReference>
<dbReference type="InterPro" id="IPR002464">
    <property type="entry name" value="DNA/RNA_helicase_DEAH_CS"/>
</dbReference>
<dbReference type="InterPro" id="IPR014001">
    <property type="entry name" value="Helicase_ATP-bd"/>
</dbReference>
<keyword evidence="3" id="KW-0547">Nucleotide-binding</keyword>
<dbReference type="Pfam" id="PF00270">
    <property type="entry name" value="DEAD"/>
    <property type="match status" value="1"/>
</dbReference>
<feature type="compositionally biased region" description="Acidic residues" evidence="7">
    <location>
        <begin position="738"/>
        <end position="747"/>
    </location>
</feature>
<dbReference type="Gene3D" id="3.40.50.300">
    <property type="entry name" value="P-loop containing nucleotide triphosphate hydrolases"/>
    <property type="match status" value="3"/>
</dbReference>
<evidence type="ECO:0000256" key="6">
    <source>
        <dbReference type="ARBA" id="ARBA00022840"/>
    </source>
</evidence>
<organism evidence="10 11">
    <name type="scientific">Batrachochytrium salamandrivorans</name>
    <dbReference type="NCBI Taxonomy" id="1357716"/>
    <lineage>
        <taxon>Eukaryota</taxon>
        <taxon>Fungi</taxon>
        <taxon>Fungi incertae sedis</taxon>
        <taxon>Chytridiomycota</taxon>
        <taxon>Chytridiomycota incertae sedis</taxon>
        <taxon>Chytridiomycetes</taxon>
        <taxon>Rhizophydiales</taxon>
        <taxon>Rhizophydiales incertae sedis</taxon>
        <taxon>Batrachochytrium</taxon>
    </lineage>
</organism>
<dbReference type="CDD" id="cd17982">
    <property type="entry name" value="DEXHc_DHX37"/>
    <property type="match status" value="1"/>
</dbReference>
<keyword evidence="11" id="KW-1185">Reference proteome</keyword>
<gene>
    <name evidence="10" type="ORF">BASA50_010620</name>
</gene>
<dbReference type="SMART" id="SM00487">
    <property type="entry name" value="DEXDc"/>
    <property type="match status" value="1"/>
</dbReference>
<name>A0ABQ8EY20_9FUNG</name>
<dbReference type="PANTHER" id="PTHR18934">
    <property type="entry name" value="ATP-DEPENDENT RNA HELICASE"/>
    <property type="match status" value="1"/>
</dbReference>
<feature type="region of interest" description="Disordered" evidence="7">
    <location>
        <begin position="322"/>
        <end position="378"/>
    </location>
</feature>
<evidence type="ECO:0000256" key="4">
    <source>
        <dbReference type="ARBA" id="ARBA00022801"/>
    </source>
</evidence>
<evidence type="ECO:0000256" key="5">
    <source>
        <dbReference type="ARBA" id="ARBA00022806"/>
    </source>
</evidence>
<feature type="region of interest" description="Disordered" evidence="7">
    <location>
        <begin position="281"/>
        <end position="310"/>
    </location>
</feature>
<dbReference type="InterPro" id="IPR011709">
    <property type="entry name" value="DEAD-box_helicase_OB_fold"/>
</dbReference>
<sequence>MRLCQWFYRNEAAFAGNAFPRLATRSGGRTIDTMEASPVSSGTKGARYNAKARASSHLTTLAKPHPKPRDGGIGASVVKLKPAVIAASLKAAANVGSKNSVADDSAQGKLEIDTHEYTSSTTAVPEILPSREVRVASTADAVAGRLAMLTEAQTAKISGKKRKRMEKFIEREIKKENRVQLFEKLGQQSFSSDLFKSSKKLGNHLITAKERLRQALLEERSGVPRSDPTVQLLVPVDPQSLMEEYPISVDMGSNDDHKDSIVEMPGVAHLDGIVSRAFNPPAQSSPVVVISSEHGTTTEENGSNQTSVSAIVNTRPVIGVSLRAKPQTPLGASSSDTGLSEPSKRVLKKRRKLEAQNQLTKNADLGTDSGSDSSDDAELEIAKASESRPRQKSIWASNVVAGEPLVRDTPKVVKPVTQSLKVVPTAVNKPLTQKAVFVSVNRPEEIQISRLALPVVGEEQPIMETILNNDITILCGETGSGKTTQVPQFLYEAGFGDKSHPTYPGMIGVTQPRRVAAVSMASRVAFEMNLHKGEVAYQIRYDKGLVGKNTRIKFMTDGVLLRELSGDSSTSMDTAASTKKRRSDILLSDYSCIIIDEAHERTVGTDVLIGWLTRVVRLRNSGKLQGVKPLRVVIMSATLRVQDFTTNSALFPDGNSPPVIKVDGRQHKVVVHYNKVTPELDYVTEAFKKVSKIHTKLPPGGILVFVTGQLEVQVLVRKLRESFSDTSKASREKGALDTEADAIDPTEEGVFGESEAVAEAHEEDLHSRAVAEKHNQCLGSEHDDFDELEKVDNQDDDEDDEEEDVHVLGGISDDESDTEKEKSFVPPEKAPDVCVLPLYSMLPTKAQMQVFDPQTEGVRLIVIATNVAETSLTIPGIKYVVDCGKVKERRYNAYTGVQTFQVSWASMASADQRAGRAGRMGAGHCYRLFSSAVFNNHFDQFSVPEIMRVPIEDVVMQMKAMGINQVSNFPFPSPPNQDNLLSAERLLKYLGALDIPSNVAGSRAGSAPHLLEITDMGRLMARFPVSPRFSKMLIVAARQSQPILPYIIAIVAGLSVGDPIIRDHDMVTNQPSEDTETGSGRSGKDSEQKEERRKQRSSFFQIMQVFAGASPSSDFLRILNAIGAYSAEQDHTGKSKTVFCEEHFLNSKIMEEIHKLRAQITNLLKSTLANHPSDMIRKSIGDLSTSLRMAPPTPKIQSLIRQILLTGHPDKVARLNESVVAGYGKHAVPVYQTLWGDNAKEHHLVHPSSCLQSQRPAPKWIVYNEVVGKEERMAADNSHVLQMRGSTLTLVDDTNSGEPVRRWLKGCTVVNEPWLPVVCPPSLVRRGHLLTQPEPHYIAKRDLVVGYVMPVFGPSLWELGITETSTDLDMATQIKWFAKALFEGSVVGGMGLVGDKKNSTPDVFKLLGPYMATKASVVTKSWARSQTKVSRLLDDLASGNVATREALVRAWAADRSFLLEAVLAWIPLEFHAAVQRHWPPILRGLVRNQDLYSALKPLLSGPTGENFKLSTERKYVDNNNRVDGSDEDSE</sequence>
<dbReference type="Pfam" id="PF07717">
    <property type="entry name" value="OB_NTP_bind"/>
    <property type="match status" value="1"/>
</dbReference>
<feature type="region of interest" description="Disordered" evidence="7">
    <location>
        <begin position="1064"/>
        <end position="1094"/>
    </location>
</feature>
<evidence type="ECO:0000256" key="1">
    <source>
        <dbReference type="ARBA" id="ARBA00008792"/>
    </source>
</evidence>
<dbReference type="SMART" id="SM00490">
    <property type="entry name" value="HELICc"/>
    <property type="match status" value="1"/>
</dbReference>
<keyword evidence="6" id="KW-0067">ATP-binding</keyword>
<protein>
    <recommendedName>
        <fullName evidence="2">RNA helicase</fullName>
        <ecNumber evidence="2">3.6.4.13</ecNumber>
    </recommendedName>
</protein>
<dbReference type="SUPFAM" id="SSF52540">
    <property type="entry name" value="P-loop containing nucleoside triphosphate hydrolases"/>
    <property type="match status" value="1"/>
</dbReference>
<feature type="compositionally biased region" description="Basic and acidic residues" evidence="7">
    <location>
        <begin position="1082"/>
        <end position="1093"/>
    </location>
</feature>
<dbReference type="PROSITE" id="PS00690">
    <property type="entry name" value="DEAH_ATP_HELICASE"/>
    <property type="match status" value="1"/>
</dbReference>
<proteinExistence type="inferred from homology"/>
<dbReference type="Pfam" id="PF23362">
    <property type="entry name" value="DHX37_C"/>
    <property type="match status" value="1"/>
</dbReference>
<evidence type="ECO:0000256" key="3">
    <source>
        <dbReference type="ARBA" id="ARBA00022741"/>
    </source>
</evidence>
<feature type="domain" description="Helicase C-terminal" evidence="9">
    <location>
        <begin position="783"/>
        <end position="962"/>
    </location>
</feature>
<dbReference type="Pfam" id="PF21010">
    <property type="entry name" value="HA2_C"/>
    <property type="match status" value="1"/>
</dbReference>
<evidence type="ECO:0000259" key="9">
    <source>
        <dbReference type="PROSITE" id="PS51194"/>
    </source>
</evidence>
<dbReference type="InterPro" id="IPR011545">
    <property type="entry name" value="DEAD/DEAH_box_helicase_dom"/>
</dbReference>
<comment type="caution">
    <text evidence="10">The sequence shown here is derived from an EMBL/GenBank/DDBJ whole genome shotgun (WGS) entry which is preliminary data.</text>
</comment>
<feature type="compositionally biased region" description="Polar residues" evidence="7">
    <location>
        <begin position="330"/>
        <end position="340"/>
    </location>
</feature>
<feature type="compositionally biased region" description="Basic and acidic residues" evidence="7">
    <location>
        <begin position="726"/>
        <end position="736"/>
    </location>
</feature>
<dbReference type="PANTHER" id="PTHR18934:SF99">
    <property type="entry name" value="ATP-DEPENDENT RNA HELICASE DHX37-RELATED"/>
    <property type="match status" value="1"/>
</dbReference>
<comment type="similarity">
    <text evidence="1">Belongs to the DEAD box helicase family. DEAH subfamily.</text>
</comment>
<dbReference type="InterPro" id="IPR027417">
    <property type="entry name" value="P-loop_NTPase"/>
</dbReference>
<evidence type="ECO:0000313" key="10">
    <source>
        <dbReference type="EMBL" id="KAH6588658.1"/>
    </source>
</evidence>
<accession>A0ABQ8EY20</accession>
<dbReference type="InterPro" id="IPR007502">
    <property type="entry name" value="Helicase-assoc_dom"/>
</dbReference>
<dbReference type="SMART" id="SM00847">
    <property type="entry name" value="HA2"/>
    <property type="match status" value="1"/>
</dbReference>
<dbReference type="Pfam" id="PF00271">
    <property type="entry name" value="Helicase_C"/>
    <property type="match status" value="1"/>
</dbReference>
<evidence type="ECO:0000313" key="11">
    <source>
        <dbReference type="Proteomes" id="UP001648503"/>
    </source>
</evidence>